<dbReference type="STRING" id="370979.SAMN05443663_101648"/>
<dbReference type="OrthoDB" id="713199at2"/>
<dbReference type="EMBL" id="FQWC01000001">
    <property type="protein sequence ID" value="SHF96396.1"/>
    <property type="molecule type" value="Genomic_DNA"/>
</dbReference>
<accession>A0A1M5FY38</accession>
<evidence type="ECO:0000259" key="2">
    <source>
        <dbReference type="Pfam" id="PF13785"/>
    </source>
</evidence>
<dbReference type="Pfam" id="PF13785">
    <property type="entry name" value="DUF4178"/>
    <property type="match status" value="1"/>
</dbReference>
<feature type="domain" description="DUF4178" evidence="2">
    <location>
        <begin position="57"/>
        <end position="188"/>
    </location>
</feature>
<sequence>MKIPCYDCNVETELEVGFEVVNFVCPICRSLYEVDDDGKFRRKSKYKAEIETYPLVIGETGFLKGSEYKVTGILRKKVHPDYRWTEFILQNEAKEFLYLSVSNGHWMTLTEMEKIDDLKKGVEVLDYDGQHYDLFEHSDAEIIDAKGFFDFKLPNKKIHLAEFINPPYIVSVEKMNNVQTAFHGEYLNKRKMRKAFPGIKLPYLSGTGMIQPSLFDLKNTAIIFCLFALLIITANWYIYRDQFKQTVFSQTIQFSKFDNKEITSPAFELKGASAPMTISVSTDVDNSWANLNIALINEDTNDEIYANKDIEYYSGYTDGEYWREGSSSEKFNICGVKPGKYHLIITPMKAPEDIKNNAMRVNVIWNEPSSRNVWLVIIGMVVIYFIIRFFKNQFEKNRWADSSYSTYDYE</sequence>
<organism evidence="3 4">
    <name type="scientific">Flavobacterium defluvii</name>
    <dbReference type="NCBI Taxonomy" id="370979"/>
    <lineage>
        <taxon>Bacteria</taxon>
        <taxon>Pseudomonadati</taxon>
        <taxon>Bacteroidota</taxon>
        <taxon>Flavobacteriia</taxon>
        <taxon>Flavobacteriales</taxon>
        <taxon>Flavobacteriaceae</taxon>
        <taxon>Flavobacterium</taxon>
    </lineage>
</organism>
<gene>
    <name evidence="3" type="ORF">SAMN05443663_101648</name>
</gene>
<evidence type="ECO:0000313" key="4">
    <source>
        <dbReference type="Proteomes" id="UP000184071"/>
    </source>
</evidence>
<dbReference type="AlphaFoldDB" id="A0A1M5FY38"/>
<protein>
    <recommendedName>
        <fullName evidence="2">DUF4178 domain-containing protein</fullName>
    </recommendedName>
</protein>
<evidence type="ECO:0000313" key="3">
    <source>
        <dbReference type="EMBL" id="SHF96396.1"/>
    </source>
</evidence>
<dbReference type="RefSeq" id="WP_073413269.1">
    <property type="nucleotide sequence ID" value="NZ_FQWC01000001.1"/>
</dbReference>
<evidence type="ECO:0000256" key="1">
    <source>
        <dbReference type="SAM" id="Phobius"/>
    </source>
</evidence>
<keyword evidence="1" id="KW-1133">Transmembrane helix</keyword>
<dbReference type="Proteomes" id="UP000184071">
    <property type="component" value="Unassembled WGS sequence"/>
</dbReference>
<keyword evidence="1" id="KW-0812">Transmembrane</keyword>
<proteinExistence type="predicted"/>
<keyword evidence="1" id="KW-0472">Membrane</keyword>
<dbReference type="InterPro" id="IPR025235">
    <property type="entry name" value="DUF4178"/>
</dbReference>
<reference evidence="4" key="1">
    <citation type="submission" date="2016-11" db="EMBL/GenBank/DDBJ databases">
        <authorList>
            <person name="Varghese N."/>
            <person name="Submissions S."/>
        </authorList>
    </citation>
    <scope>NUCLEOTIDE SEQUENCE [LARGE SCALE GENOMIC DNA]</scope>
    <source>
        <strain evidence="4">DSM 17963</strain>
    </source>
</reference>
<keyword evidence="4" id="KW-1185">Reference proteome</keyword>
<feature type="transmembrane region" description="Helical" evidence="1">
    <location>
        <begin position="373"/>
        <end position="390"/>
    </location>
</feature>
<name>A0A1M5FY38_9FLAO</name>
<feature type="transmembrane region" description="Helical" evidence="1">
    <location>
        <begin position="221"/>
        <end position="239"/>
    </location>
</feature>